<evidence type="ECO:0000256" key="1">
    <source>
        <dbReference type="SAM" id="MobiDB-lite"/>
    </source>
</evidence>
<keyword evidence="3" id="KW-1185">Reference proteome</keyword>
<evidence type="ECO:0000313" key="3">
    <source>
        <dbReference type="Proteomes" id="UP000310158"/>
    </source>
</evidence>
<gene>
    <name evidence="2" type="ORF">EW146_g6901</name>
</gene>
<comment type="caution">
    <text evidence="2">The sequence shown here is derived from an EMBL/GenBank/DDBJ whole genome shotgun (WGS) entry which is preliminary data.</text>
</comment>
<sequence length="332" mass="36193">MPSSLSSSSVSSPPTAPLSNRTWSSRLIHPPLRHDVPMYTSAALQQMVEMQNTPVQHRDKELSTSDVSCESEGERAVVLASPSRPPTSDPMGELVVWGEFNFGIQSPSHTAIPGKRATQDSLTSVIEEGTQRGDTPQLERVRDEIPVMSMAQDEANGRQLLPHSGDGANHPNARCELLNTMFRLINESKQGRASQPRESSNTRRTRQRDDQAITIPSRMVWDKVYVALQDLILLNVEFSRADREATHRSALPHGGTVQWGDAASPPLIARERAPEMAIRASATLLFIGMAISRSEGREGMFTEVLSLPSIVPAVGYLLEGLITLGAPSGCAL</sequence>
<reference evidence="2 3" key="1">
    <citation type="submission" date="2019-02" db="EMBL/GenBank/DDBJ databases">
        <title>Genome sequencing of the rare red list fungi Bondarzewia mesenterica.</title>
        <authorList>
            <person name="Buettner E."/>
            <person name="Kellner H."/>
        </authorList>
    </citation>
    <scope>NUCLEOTIDE SEQUENCE [LARGE SCALE GENOMIC DNA]</scope>
    <source>
        <strain evidence="2 3">DSM 108281</strain>
    </source>
</reference>
<proteinExistence type="predicted"/>
<feature type="region of interest" description="Disordered" evidence="1">
    <location>
        <begin position="187"/>
        <end position="211"/>
    </location>
</feature>
<feature type="compositionally biased region" description="Polar residues" evidence="1">
    <location>
        <begin position="187"/>
        <end position="199"/>
    </location>
</feature>
<protein>
    <submittedName>
        <fullName evidence="2">Uncharacterized protein</fullName>
    </submittedName>
</protein>
<dbReference type="EMBL" id="SGPL01000366">
    <property type="protein sequence ID" value="THH13305.1"/>
    <property type="molecule type" value="Genomic_DNA"/>
</dbReference>
<evidence type="ECO:0000313" key="2">
    <source>
        <dbReference type="EMBL" id="THH13305.1"/>
    </source>
</evidence>
<feature type="compositionally biased region" description="Low complexity" evidence="1">
    <location>
        <begin position="1"/>
        <end position="19"/>
    </location>
</feature>
<dbReference type="Proteomes" id="UP000310158">
    <property type="component" value="Unassembled WGS sequence"/>
</dbReference>
<dbReference type="AlphaFoldDB" id="A0A4S4LMY4"/>
<organism evidence="2 3">
    <name type="scientific">Bondarzewia mesenterica</name>
    <dbReference type="NCBI Taxonomy" id="1095465"/>
    <lineage>
        <taxon>Eukaryota</taxon>
        <taxon>Fungi</taxon>
        <taxon>Dikarya</taxon>
        <taxon>Basidiomycota</taxon>
        <taxon>Agaricomycotina</taxon>
        <taxon>Agaricomycetes</taxon>
        <taxon>Russulales</taxon>
        <taxon>Bondarzewiaceae</taxon>
        <taxon>Bondarzewia</taxon>
    </lineage>
</organism>
<feature type="region of interest" description="Disordered" evidence="1">
    <location>
        <begin position="1"/>
        <end position="23"/>
    </location>
</feature>
<accession>A0A4S4LMY4</accession>
<name>A0A4S4LMY4_9AGAM</name>